<protein>
    <submittedName>
        <fullName evidence="3">Putative secreted protein</fullName>
    </submittedName>
</protein>
<sequence>MVGGLVLCWLFFGLCNPIVRRNKRADRTRDDGLWRNERNGISRVPPTYCWPASPSRFPHPQQTRQRQQSSFISFA</sequence>
<keyword evidence="2" id="KW-0732">Signal</keyword>
<dbReference type="EMBL" id="GGFJ01013964">
    <property type="protein sequence ID" value="MBW63105.1"/>
    <property type="molecule type" value="Transcribed_RNA"/>
</dbReference>
<evidence type="ECO:0000256" key="2">
    <source>
        <dbReference type="SAM" id="SignalP"/>
    </source>
</evidence>
<name>A0A2M4CCZ8_9DIPT</name>
<feature type="compositionally biased region" description="Polar residues" evidence="1">
    <location>
        <begin position="60"/>
        <end position="75"/>
    </location>
</feature>
<organism evidence="3">
    <name type="scientific">Anopheles marajoara</name>
    <dbReference type="NCBI Taxonomy" id="58244"/>
    <lineage>
        <taxon>Eukaryota</taxon>
        <taxon>Metazoa</taxon>
        <taxon>Ecdysozoa</taxon>
        <taxon>Arthropoda</taxon>
        <taxon>Hexapoda</taxon>
        <taxon>Insecta</taxon>
        <taxon>Pterygota</taxon>
        <taxon>Neoptera</taxon>
        <taxon>Endopterygota</taxon>
        <taxon>Diptera</taxon>
        <taxon>Nematocera</taxon>
        <taxon>Culicoidea</taxon>
        <taxon>Culicidae</taxon>
        <taxon>Anophelinae</taxon>
        <taxon>Anopheles</taxon>
    </lineage>
</organism>
<proteinExistence type="predicted"/>
<dbReference type="AlphaFoldDB" id="A0A2M4CCZ8"/>
<evidence type="ECO:0000313" key="3">
    <source>
        <dbReference type="EMBL" id="MBW63105.1"/>
    </source>
</evidence>
<accession>A0A2M4CCZ8</accession>
<reference evidence="3" key="1">
    <citation type="submission" date="2018-01" db="EMBL/GenBank/DDBJ databases">
        <title>An insight into the sialome of Amazonian anophelines.</title>
        <authorList>
            <person name="Ribeiro J.M."/>
            <person name="Scarpassa V."/>
            <person name="Calvo E."/>
        </authorList>
    </citation>
    <scope>NUCLEOTIDE SEQUENCE</scope>
    <source>
        <tissue evidence="3">Salivary glands</tissue>
    </source>
</reference>
<feature type="region of interest" description="Disordered" evidence="1">
    <location>
        <begin position="53"/>
        <end position="75"/>
    </location>
</feature>
<feature type="signal peptide" evidence="2">
    <location>
        <begin position="1"/>
        <end position="15"/>
    </location>
</feature>
<feature type="chain" id="PRO_5014798638" evidence="2">
    <location>
        <begin position="16"/>
        <end position="75"/>
    </location>
</feature>
<evidence type="ECO:0000256" key="1">
    <source>
        <dbReference type="SAM" id="MobiDB-lite"/>
    </source>
</evidence>